<dbReference type="NCBIfam" id="NF040656">
    <property type="entry name" value="GHMP_GYDIA"/>
    <property type="match status" value="1"/>
</dbReference>
<reference evidence="2" key="1">
    <citation type="submission" date="2018-08" db="EMBL/GenBank/DDBJ databases">
        <authorList>
            <person name="Khan S.A."/>
            <person name="J S.E."/>
        </authorList>
    </citation>
    <scope>NUCLEOTIDE SEQUENCE [LARGE SCALE GENOMIC DNA]</scope>
    <source>
        <strain evidence="2">PoM-212</strain>
    </source>
</reference>
<dbReference type="InterPro" id="IPR047765">
    <property type="entry name" value="GHMP_GYDIA-like"/>
</dbReference>
<gene>
    <name evidence="1" type="ORF">DZC72_08155</name>
</gene>
<accession>A0A426RNE3</accession>
<dbReference type="InterPro" id="IPR014721">
    <property type="entry name" value="Ribsml_uS5_D2-typ_fold_subgr"/>
</dbReference>
<dbReference type="Proteomes" id="UP000286990">
    <property type="component" value="Unassembled WGS sequence"/>
</dbReference>
<dbReference type="AlphaFoldDB" id="A0A426RNE3"/>
<dbReference type="OrthoDB" id="5288719at2"/>
<sequence length="302" mass="33639">MIKEFYSNGKLLLTGEYAILDGAKGLAIPTKFGQYLSVKNSTTGQINWQSLTEKNTPWFTADLSLKDLQILATSDVKSAERLVSVLREAKALNPSFLDACDGVFVDTKLTFPKDWGLGSSSTLVNNMANWAKVNPFELLGATFGGSGYDIACAQNDTPIVYQKKEGNPQVEKVPFDPLFKDRLFFIYLNKKQNSREAIKAYRQLNIDKKELIAQINGLTTQLIAAKDLGTFETVINTHEHLLSKTLKVETIKNQLFPDYQGCIKSLGAWGGDFILATGGQEEMDYFSKKGYTTVIPYFKIIL</sequence>
<keyword evidence="1" id="KW-0808">Transferase</keyword>
<evidence type="ECO:0000313" key="1">
    <source>
        <dbReference type="EMBL" id="RRQ50503.1"/>
    </source>
</evidence>
<dbReference type="RefSeq" id="WP_125222323.1">
    <property type="nucleotide sequence ID" value="NZ_QUSX01000001.1"/>
</dbReference>
<proteinExistence type="predicted"/>
<dbReference type="EMBL" id="QUSX01000001">
    <property type="protein sequence ID" value="RRQ50503.1"/>
    <property type="molecule type" value="Genomic_DNA"/>
</dbReference>
<dbReference type="Gene3D" id="3.30.230.10">
    <property type="match status" value="1"/>
</dbReference>
<keyword evidence="2" id="KW-1185">Reference proteome</keyword>
<comment type="caution">
    <text evidence="1">The sequence shown here is derived from an EMBL/GenBank/DDBJ whole genome shotgun (WGS) entry which is preliminary data.</text>
</comment>
<keyword evidence="1" id="KW-0418">Kinase</keyword>
<evidence type="ECO:0000313" key="2">
    <source>
        <dbReference type="Proteomes" id="UP000286990"/>
    </source>
</evidence>
<dbReference type="InterPro" id="IPR020568">
    <property type="entry name" value="Ribosomal_Su5_D2-typ_SF"/>
</dbReference>
<organism evidence="1 2">
    <name type="scientific">Maribacter algicola</name>
    <dbReference type="NCBI Taxonomy" id="2498892"/>
    <lineage>
        <taxon>Bacteria</taxon>
        <taxon>Pseudomonadati</taxon>
        <taxon>Bacteroidota</taxon>
        <taxon>Flavobacteriia</taxon>
        <taxon>Flavobacteriales</taxon>
        <taxon>Flavobacteriaceae</taxon>
        <taxon>Maribacter</taxon>
    </lineage>
</organism>
<protein>
    <submittedName>
        <fullName evidence="1">GHMP kinase</fullName>
    </submittedName>
</protein>
<dbReference type="GO" id="GO:0016301">
    <property type="term" value="F:kinase activity"/>
    <property type="evidence" value="ECO:0007669"/>
    <property type="project" value="UniProtKB-KW"/>
</dbReference>
<name>A0A426RNE3_9FLAO</name>
<dbReference type="SUPFAM" id="SSF54211">
    <property type="entry name" value="Ribosomal protein S5 domain 2-like"/>
    <property type="match status" value="1"/>
</dbReference>
<reference evidence="2" key="2">
    <citation type="submission" date="2018-12" db="EMBL/GenBank/DDBJ databases">
        <title>Maribacter lutimaris sp. nov., isolated from marine sediment.</title>
        <authorList>
            <person name="Kim K.K."/>
        </authorList>
    </citation>
    <scope>NUCLEOTIDE SEQUENCE [LARGE SCALE GENOMIC DNA]</scope>
    <source>
        <strain evidence="2">PoM-212</strain>
    </source>
</reference>